<protein>
    <recommendedName>
        <fullName evidence="2">DUF1559 domain-containing protein</fullName>
    </recommendedName>
</protein>
<dbReference type="InterPro" id="IPR011453">
    <property type="entry name" value="DUF1559"/>
</dbReference>
<dbReference type="EMBL" id="CP036349">
    <property type="protein sequence ID" value="QDV75092.1"/>
    <property type="molecule type" value="Genomic_DNA"/>
</dbReference>
<name>A0A518KBD1_9BACT</name>
<proteinExistence type="predicted"/>
<dbReference type="Pfam" id="PF07596">
    <property type="entry name" value="SBP_bac_10"/>
    <property type="match status" value="1"/>
</dbReference>
<accession>A0A518KBD1</accession>
<gene>
    <name evidence="3" type="ORF">Spa11_33020</name>
</gene>
<dbReference type="NCBIfam" id="TIGR04294">
    <property type="entry name" value="pre_pil_HX9DG"/>
    <property type="match status" value="1"/>
</dbReference>
<keyword evidence="1" id="KW-0472">Membrane</keyword>
<evidence type="ECO:0000313" key="4">
    <source>
        <dbReference type="Proteomes" id="UP000316426"/>
    </source>
</evidence>
<keyword evidence="4" id="KW-1185">Reference proteome</keyword>
<dbReference type="SUPFAM" id="SSF54523">
    <property type="entry name" value="Pili subunits"/>
    <property type="match status" value="1"/>
</dbReference>
<dbReference type="InterPro" id="IPR012902">
    <property type="entry name" value="N_methyl_site"/>
</dbReference>
<dbReference type="PANTHER" id="PTHR30093">
    <property type="entry name" value="GENERAL SECRETION PATHWAY PROTEIN G"/>
    <property type="match status" value="1"/>
</dbReference>
<dbReference type="KEGG" id="bmei:Spa11_33020"/>
<keyword evidence="1" id="KW-1133">Transmembrane helix</keyword>
<dbReference type="PANTHER" id="PTHR30093:SF2">
    <property type="entry name" value="TYPE II SECRETION SYSTEM PROTEIN H"/>
    <property type="match status" value="1"/>
</dbReference>
<reference evidence="3 4" key="1">
    <citation type="submission" date="2019-02" db="EMBL/GenBank/DDBJ databases">
        <title>Deep-cultivation of Planctomycetes and their phenomic and genomic characterization uncovers novel biology.</title>
        <authorList>
            <person name="Wiegand S."/>
            <person name="Jogler M."/>
            <person name="Boedeker C."/>
            <person name="Pinto D."/>
            <person name="Vollmers J."/>
            <person name="Rivas-Marin E."/>
            <person name="Kohn T."/>
            <person name="Peeters S.H."/>
            <person name="Heuer A."/>
            <person name="Rast P."/>
            <person name="Oberbeckmann S."/>
            <person name="Bunk B."/>
            <person name="Jeske O."/>
            <person name="Meyerdierks A."/>
            <person name="Storesund J.E."/>
            <person name="Kallscheuer N."/>
            <person name="Luecker S."/>
            <person name="Lage O.M."/>
            <person name="Pohl T."/>
            <person name="Merkel B.J."/>
            <person name="Hornburger P."/>
            <person name="Mueller R.-W."/>
            <person name="Bruemmer F."/>
            <person name="Labrenz M."/>
            <person name="Spormann A.M."/>
            <person name="Op den Camp H."/>
            <person name="Overmann J."/>
            <person name="Amann R."/>
            <person name="Jetten M.S.M."/>
            <person name="Mascher T."/>
            <person name="Medema M.H."/>
            <person name="Devos D.P."/>
            <person name="Kaster A.-K."/>
            <person name="Ovreas L."/>
            <person name="Rohde M."/>
            <person name="Galperin M.Y."/>
            <person name="Jogler C."/>
        </authorList>
    </citation>
    <scope>NUCLEOTIDE SEQUENCE [LARGE SCALE GENOMIC DNA]</scope>
    <source>
        <strain evidence="3 4">Spa11</strain>
    </source>
</reference>
<evidence type="ECO:0000259" key="2">
    <source>
        <dbReference type="Pfam" id="PF07596"/>
    </source>
</evidence>
<dbReference type="RefSeq" id="WP_145117034.1">
    <property type="nucleotide sequence ID" value="NZ_CP036349.1"/>
</dbReference>
<sequence>MNGATERHPSWGFTIVELLVVIAILAVLVALLLPALQSSRESARSSACKNHLRQIALGLWLHEETHDFLPAGASSAPYRTMGTSWIVELLPYLEESIIYDAYDRRSMHSGEIGLHSRNRRVVEGKLIPPLLCPSSPIPAMSPFHGSLSPLTNPSYVGVAGASSAEGYLEARVSACCLPRVDGDISGGGLLPPGHAVRWREVTDGASRTLLVAEQTDFAYSSTGYPHRIDGAVYMGWTAGTSSPGTPPNYAGVSPAYNVTTVRYPLNTKRYELPGVNDNRGPNNPLLSAHPGIVNAAMLDGSVRALHESLEVIELKNLATRDDGAATRL</sequence>
<dbReference type="InterPro" id="IPR027558">
    <property type="entry name" value="Pre_pil_HX9DG_C"/>
</dbReference>
<feature type="transmembrane region" description="Helical" evidence="1">
    <location>
        <begin position="12"/>
        <end position="36"/>
    </location>
</feature>
<evidence type="ECO:0000256" key="1">
    <source>
        <dbReference type="SAM" id="Phobius"/>
    </source>
</evidence>
<dbReference type="Gene3D" id="3.30.700.10">
    <property type="entry name" value="Glycoprotein, Type 4 Pilin"/>
    <property type="match status" value="1"/>
</dbReference>
<dbReference type="AlphaFoldDB" id="A0A518KBD1"/>
<dbReference type="InterPro" id="IPR045584">
    <property type="entry name" value="Pilin-like"/>
</dbReference>
<organism evidence="3 4">
    <name type="scientific">Botrimarina mediterranea</name>
    <dbReference type="NCBI Taxonomy" id="2528022"/>
    <lineage>
        <taxon>Bacteria</taxon>
        <taxon>Pseudomonadati</taxon>
        <taxon>Planctomycetota</taxon>
        <taxon>Planctomycetia</taxon>
        <taxon>Pirellulales</taxon>
        <taxon>Lacipirellulaceae</taxon>
        <taxon>Botrimarina</taxon>
    </lineage>
</organism>
<feature type="domain" description="DUF1559" evidence="2">
    <location>
        <begin position="37"/>
        <end position="310"/>
    </location>
</feature>
<evidence type="ECO:0000313" key="3">
    <source>
        <dbReference type="EMBL" id="QDV75092.1"/>
    </source>
</evidence>
<keyword evidence="1" id="KW-0812">Transmembrane</keyword>
<dbReference type="NCBIfam" id="TIGR02532">
    <property type="entry name" value="IV_pilin_GFxxxE"/>
    <property type="match status" value="1"/>
</dbReference>
<dbReference type="Proteomes" id="UP000316426">
    <property type="component" value="Chromosome"/>
</dbReference>